<accession>A0ABV8MT90</accession>
<sequence>MIQFNQVSKRYPGGFEALKHLTFRIETGELVFLAGHSGAGKSTLLKLIAGIERPSAGAVVVNGQNLASITRQSLPFVRRHIGLIFQDHKILFDRSVFDNVMLPLDILGYDRRDAGKRVRAALDKVGLLGREKLNPISLSGGEQQRLCIARAVVHRPAILLADEPTGNLDRDYAHDIMELFKSFHQVGVTILIAAHDESLMADYGRRILRLAHGQFTQ</sequence>
<evidence type="ECO:0000259" key="12">
    <source>
        <dbReference type="PROSITE" id="PS50893"/>
    </source>
</evidence>
<keyword evidence="14" id="KW-1185">Reference proteome</keyword>
<proteinExistence type="inferred from homology"/>
<evidence type="ECO:0000256" key="9">
    <source>
        <dbReference type="ARBA" id="ARBA00023136"/>
    </source>
</evidence>
<keyword evidence="9 11" id="KW-0472">Membrane</keyword>
<evidence type="ECO:0000256" key="8">
    <source>
        <dbReference type="ARBA" id="ARBA00022840"/>
    </source>
</evidence>
<dbReference type="PANTHER" id="PTHR24220:SF470">
    <property type="entry name" value="CELL DIVISION ATP-BINDING PROTEIN FTSE"/>
    <property type="match status" value="1"/>
</dbReference>
<dbReference type="PANTHER" id="PTHR24220">
    <property type="entry name" value="IMPORT ATP-BINDING PROTEIN"/>
    <property type="match status" value="1"/>
</dbReference>
<evidence type="ECO:0000256" key="5">
    <source>
        <dbReference type="ARBA" id="ARBA00022475"/>
    </source>
</evidence>
<dbReference type="Pfam" id="PF00005">
    <property type="entry name" value="ABC_tran"/>
    <property type="match status" value="1"/>
</dbReference>
<evidence type="ECO:0000256" key="10">
    <source>
        <dbReference type="ARBA" id="ARBA00023306"/>
    </source>
</evidence>
<dbReference type="NCBIfam" id="TIGR02673">
    <property type="entry name" value="FtsE"/>
    <property type="match status" value="1"/>
</dbReference>
<dbReference type="InterPro" id="IPR003593">
    <property type="entry name" value="AAA+_ATPase"/>
</dbReference>
<dbReference type="GO" id="GO:0005524">
    <property type="term" value="F:ATP binding"/>
    <property type="evidence" value="ECO:0007669"/>
    <property type="project" value="UniProtKB-KW"/>
</dbReference>
<evidence type="ECO:0000256" key="3">
    <source>
        <dbReference type="ARBA" id="ARBA00005417"/>
    </source>
</evidence>
<protein>
    <recommendedName>
        <fullName evidence="4 11">Cell division ATP-binding protein FtsE</fullName>
    </recommendedName>
</protein>
<comment type="subunit">
    <text evidence="11">Homodimer. Forms a membrane-associated complex with FtsX.</text>
</comment>
<dbReference type="SUPFAM" id="SSF52540">
    <property type="entry name" value="P-loop containing nucleoside triphosphate hydrolases"/>
    <property type="match status" value="1"/>
</dbReference>
<dbReference type="Gene3D" id="3.40.50.300">
    <property type="entry name" value="P-loop containing nucleotide triphosphate hydrolases"/>
    <property type="match status" value="1"/>
</dbReference>
<evidence type="ECO:0000256" key="7">
    <source>
        <dbReference type="ARBA" id="ARBA00022741"/>
    </source>
</evidence>
<gene>
    <name evidence="11 13" type="primary">ftsE</name>
    <name evidence="13" type="ORF">ACFOW7_16440</name>
</gene>
<dbReference type="InterPro" id="IPR027417">
    <property type="entry name" value="P-loop_NTPase"/>
</dbReference>
<comment type="similarity">
    <text evidence="3 11">Belongs to the ABC transporter superfamily.</text>
</comment>
<keyword evidence="8 11" id="KW-0067">ATP-binding</keyword>
<dbReference type="InterPro" id="IPR003439">
    <property type="entry name" value="ABC_transporter-like_ATP-bd"/>
</dbReference>
<comment type="function">
    <text evidence="1">Part of the ABC transporter FtsEX involved in cellular division. Important for assembly or stability of the septal ring.</text>
</comment>
<evidence type="ECO:0000256" key="6">
    <source>
        <dbReference type="ARBA" id="ARBA00022618"/>
    </source>
</evidence>
<dbReference type="InterPro" id="IPR005286">
    <property type="entry name" value="Cell_div_FtsE"/>
</dbReference>
<dbReference type="RefSeq" id="WP_378166289.1">
    <property type="nucleotide sequence ID" value="NZ_JBHSBU010000001.1"/>
</dbReference>
<dbReference type="GO" id="GO:0051301">
    <property type="term" value="P:cell division"/>
    <property type="evidence" value="ECO:0007669"/>
    <property type="project" value="UniProtKB-KW"/>
</dbReference>
<name>A0ABV8MT90_9NEIS</name>
<dbReference type="SMART" id="SM00382">
    <property type="entry name" value="AAA"/>
    <property type="match status" value="1"/>
</dbReference>
<keyword evidence="10 11" id="KW-0131">Cell cycle</keyword>
<dbReference type="EMBL" id="JBHSBU010000001">
    <property type="protein sequence ID" value="MFC4160929.1"/>
    <property type="molecule type" value="Genomic_DNA"/>
</dbReference>
<evidence type="ECO:0000256" key="4">
    <source>
        <dbReference type="ARBA" id="ARBA00020019"/>
    </source>
</evidence>
<evidence type="ECO:0000256" key="11">
    <source>
        <dbReference type="RuleBase" id="RU365094"/>
    </source>
</evidence>
<evidence type="ECO:0000313" key="13">
    <source>
        <dbReference type="EMBL" id="MFC4160929.1"/>
    </source>
</evidence>
<reference evidence="14" key="1">
    <citation type="journal article" date="2019" name="Int. J. Syst. Evol. Microbiol.">
        <title>The Global Catalogue of Microorganisms (GCM) 10K type strain sequencing project: providing services to taxonomists for standard genome sequencing and annotation.</title>
        <authorList>
            <consortium name="The Broad Institute Genomics Platform"/>
            <consortium name="The Broad Institute Genome Sequencing Center for Infectious Disease"/>
            <person name="Wu L."/>
            <person name="Ma J."/>
        </authorList>
    </citation>
    <scope>NUCLEOTIDE SEQUENCE [LARGE SCALE GENOMIC DNA]</scope>
    <source>
        <strain evidence="14">LMG 29894</strain>
    </source>
</reference>
<evidence type="ECO:0000313" key="14">
    <source>
        <dbReference type="Proteomes" id="UP001595791"/>
    </source>
</evidence>
<keyword evidence="6 11" id="KW-0132">Cell division</keyword>
<organism evidence="13 14">
    <name type="scientific">Chitinimonas lacunae</name>
    <dbReference type="NCBI Taxonomy" id="1963018"/>
    <lineage>
        <taxon>Bacteria</taxon>
        <taxon>Pseudomonadati</taxon>
        <taxon>Pseudomonadota</taxon>
        <taxon>Betaproteobacteria</taxon>
        <taxon>Neisseriales</taxon>
        <taxon>Chitinibacteraceae</taxon>
        <taxon>Chitinimonas</taxon>
    </lineage>
</organism>
<keyword evidence="7 11" id="KW-0547">Nucleotide-binding</keyword>
<dbReference type="PROSITE" id="PS50893">
    <property type="entry name" value="ABC_TRANSPORTER_2"/>
    <property type="match status" value="1"/>
</dbReference>
<dbReference type="InterPro" id="IPR015854">
    <property type="entry name" value="ABC_transpr_LolD-like"/>
</dbReference>
<evidence type="ECO:0000256" key="2">
    <source>
        <dbReference type="ARBA" id="ARBA00004202"/>
    </source>
</evidence>
<comment type="caution">
    <text evidence="13">The sequence shown here is derived from an EMBL/GenBank/DDBJ whole genome shotgun (WGS) entry which is preliminary data.</text>
</comment>
<dbReference type="Proteomes" id="UP001595791">
    <property type="component" value="Unassembled WGS sequence"/>
</dbReference>
<feature type="domain" description="ABC transporter" evidence="12">
    <location>
        <begin position="2"/>
        <end position="217"/>
    </location>
</feature>
<dbReference type="PROSITE" id="PS00211">
    <property type="entry name" value="ABC_TRANSPORTER_1"/>
    <property type="match status" value="1"/>
</dbReference>
<keyword evidence="5 11" id="KW-1003">Cell membrane</keyword>
<comment type="subcellular location">
    <subcellularLocation>
        <location evidence="11">Cell inner membrane</location>
        <topology evidence="11">Peripheral membrane protein</topology>
        <orientation evidence="11">Cytoplasmic side</orientation>
    </subcellularLocation>
    <subcellularLocation>
        <location evidence="2">Cell membrane</location>
        <topology evidence="2">Peripheral membrane protein</topology>
    </subcellularLocation>
</comment>
<evidence type="ECO:0000256" key="1">
    <source>
        <dbReference type="ARBA" id="ARBA00002579"/>
    </source>
</evidence>
<dbReference type="InterPro" id="IPR017871">
    <property type="entry name" value="ABC_transporter-like_CS"/>
</dbReference>